<accession>A0AAD9ZJ57</accession>
<dbReference type="InterPro" id="IPR026960">
    <property type="entry name" value="RVT-Znf"/>
</dbReference>
<name>A0AAD9ZJ57_9ROSI</name>
<sequence length="156" mass="17407">MGWLSQVLSGKWNIDLVRRYFLKEEAAAILSIPLSLHPMRAIFYLEITDSELQIPNKVKILCWKACREMIPTKLLMARRRIIESGCCSLFGDSPESVDHALWNGPVATKPRWTPPQGNVLKLNVDAAVDKSNCKIGMGIVVRNIFGDLVLAAGFVV</sequence>
<evidence type="ECO:0000313" key="3">
    <source>
        <dbReference type="Proteomes" id="UP001281410"/>
    </source>
</evidence>
<dbReference type="EMBL" id="JANJYJ010000010">
    <property type="protein sequence ID" value="KAK3183041.1"/>
    <property type="molecule type" value="Genomic_DNA"/>
</dbReference>
<comment type="caution">
    <text evidence="2">The sequence shown here is derived from an EMBL/GenBank/DDBJ whole genome shotgun (WGS) entry which is preliminary data.</text>
</comment>
<dbReference type="Pfam" id="PF13966">
    <property type="entry name" value="zf-RVT"/>
    <property type="match status" value="1"/>
</dbReference>
<dbReference type="Proteomes" id="UP001281410">
    <property type="component" value="Unassembled WGS sequence"/>
</dbReference>
<protein>
    <recommendedName>
        <fullName evidence="1">Reverse transcriptase zinc-binding domain-containing protein</fullName>
    </recommendedName>
</protein>
<evidence type="ECO:0000259" key="1">
    <source>
        <dbReference type="Pfam" id="PF13966"/>
    </source>
</evidence>
<proteinExistence type="predicted"/>
<feature type="domain" description="Reverse transcriptase zinc-binding" evidence="1">
    <location>
        <begin position="53"/>
        <end position="108"/>
    </location>
</feature>
<evidence type="ECO:0000313" key="2">
    <source>
        <dbReference type="EMBL" id="KAK3183041.1"/>
    </source>
</evidence>
<dbReference type="AlphaFoldDB" id="A0AAD9ZJ57"/>
<organism evidence="2 3">
    <name type="scientific">Dipteronia sinensis</name>
    <dbReference type="NCBI Taxonomy" id="43782"/>
    <lineage>
        <taxon>Eukaryota</taxon>
        <taxon>Viridiplantae</taxon>
        <taxon>Streptophyta</taxon>
        <taxon>Embryophyta</taxon>
        <taxon>Tracheophyta</taxon>
        <taxon>Spermatophyta</taxon>
        <taxon>Magnoliopsida</taxon>
        <taxon>eudicotyledons</taxon>
        <taxon>Gunneridae</taxon>
        <taxon>Pentapetalae</taxon>
        <taxon>rosids</taxon>
        <taxon>malvids</taxon>
        <taxon>Sapindales</taxon>
        <taxon>Sapindaceae</taxon>
        <taxon>Hippocastanoideae</taxon>
        <taxon>Acereae</taxon>
        <taxon>Dipteronia</taxon>
    </lineage>
</organism>
<keyword evidence="3" id="KW-1185">Reference proteome</keyword>
<gene>
    <name evidence="2" type="ORF">Dsin_030327</name>
</gene>
<reference evidence="2" key="1">
    <citation type="journal article" date="2023" name="Plant J.">
        <title>Genome sequences and population genomics provide insights into the demographic history, inbreeding, and mutation load of two 'living fossil' tree species of Dipteronia.</title>
        <authorList>
            <person name="Feng Y."/>
            <person name="Comes H.P."/>
            <person name="Chen J."/>
            <person name="Zhu S."/>
            <person name="Lu R."/>
            <person name="Zhang X."/>
            <person name="Li P."/>
            <person name="Qiu J."/>
            <person name="Olsen K.M."/>
            <person name="Qiu Y."/>
        </authorList>
    </citation>
    <scope>NUCLEOTIDE SEQUENCE</scope>
    <source>
        <strain evidence="2">NBL</strain>
    </source>
</reference>